<reference evidence="13" key="1">
    <citation type="submission" date="2009-03" db="EMBL/GenBank/DDBJ databases">
        <title>Caligus rogercresseyi ESTs and full-length cDNAs.</title>
        <authorList>
            <person name="Yasuike M."/>
            <person name="von Schalburg K."/>
            <person name="Cooper G."/>
            <person name="Leong J."/>
            <person name="Jones S.R.M."/>
            <person name="Koop B.F."/>
        </authorList>
    </citation>
    <scope>NUCLEOTIDE SEQUENCE</scope>
    <source>
        <tissue evidence="13">Whole tissue</tissue>
    </source>
</reference>
<comment type="catalytic activity">
    <reaction evidence="11">
        <text>1-octadecanoyl-2-(5Z,8Z,11Z,14Z-eicosatetraenoyl)-sn-glycerol + H2O = 2-(5Z,8Z,11Z,14Z-eicosatetraenoyl)-glycerol + octadecanoate + H(+)</text>
        <dbReference type="Rhea" id="RHEA:38507"/>
        <dbReference type="ChEBI" id="CHEBI:15377"/>
        <dbReference type="ChEBI" id="CHEBI:15378"/>
        <dbReference type="ChEBI" id="CHEBI:25629"/>
        <dbReference type="ChEBI" id="CHEBI:52392"/>
        <dbReference type="ChEBI" id="CHEBI:75728"/>
    </reaction>
</comment>
<evidence type="ECO:0000256" key="4">
    <source>
        <dbReference type="ARBA" id="ARBA00042703"/>
    </source>
</evidence>
<dbReference type="EMBL" id="BT077012">
    <property type="protein sequence ID" value="ACO11436.1"/>
    <property type="molecule type" value="mRNA"/>
</dbReference>
<evidence type="ECO:0000256" key="1">
    <source>
        <dbReference type="ARBA" id="ARBA00008645"/>
    </source>
</evidence>
<evidence type="ECO:0000256" key="3">
    <source>
        <dbReference type="ARBA" id="ARBA00026104"/>
    </source>
</evidence>
<dbReference type="PRINTS" id="PR00412">
    <property type="entry name" value="EPOXHYDRLASE"/>
</dbReference>
<dbReference type="EC" id="3.1.1.116" evidence="3"/>
<organism evidence="13">
    <name type="scientific">Caligus rogercresseyi</name>
    <name type="common">Sea louse</name>
    <dbReference type="NCBI Taxonomy" id="217165"/>
    <lineage>
        <taxon>Eukaryota</taxon>
        <taxon>Metazoa</taxon>
        <taxon>Ecdysozoa</taxon>
        <taxon>Arthropoda</taxon>
        <taxon>Crustacea</taxon>
        <taxon>Multicrustacea</taxon>
        <taxon>Hexanauplia</taxon>
        <taxon>Copepoda</taxon>
        <taxon>Siphonostomatoida</taxon>
        <taxon>Caligidae</taxon>
        <taxon>Caligus</taxon>
    </lineage>
</organism>
<evidence type="ECO:0000259" key="12">
    <source>
        <dbReference type="Pfam" id="PF00561"/>
    </source>
</evidence>
<comment type="catalytic activity">
    <reaction evidence="10">
        <text>1-octadecanoyl-2-(9Z-octadecenoyl)-sn-glycerol + H2O = 2-(9Z-octadecenoyl)-glycerol + octadecanoate + H(+)</text>
        <dbReference type="Rhea" id="RHEA:77103"/>
        <dbReference type="ChEBI" id="CHEBI:15377"/>
        <dbReference type="ChEBI" id="CHEBI:15378"/>
        <dbReference type="ChEBI" id="CHEBI:25629"/>
        <dbReference type="ChEBI" id="CHEBI:73990"/>
        <dbReference type="ChEBI" id="CHEBI:75468"/>
    </reaction>
</comment>
<dbReference type="GO" id="GO:0005739">
    <property type="term" value="C:mitochondrion"/>
    <property type="evidence" value="ECO:0007669"/>
    <property type="project" value="TreeGrafter"/>
</dbReference>
<evidence type="ECO:0000256" key="2">
    <source>
        <dbReference type="ARBA" id="ARBA00022801"/>
    </source>
</evidence>
<dbReference type="PANTHER" id="PTHR46118">
    <property type="entry name" value="PROTEIN ABHD11"/>
    <property type="match status" value="1"/>
</dbReference>
<dbReference type="InterPro" id="IPR000073">
    <property type="entry name" value="AB_hydrolase_1"/>
</dbReference>
<evidence type="ECO:0000313" key="13">
    <source>
        <dbReference type="EMBL" id="ACO11436.1"/>
    </source>
</evidence>
<dbReference type="Pfam" id="PF00561">
    <property type="entry name" value="Abhydrolase_1"/>
    <property type="match status" value="1"/>
</dbReference>
<dbReference type="PRINTS" id="PR00111">
    <property type="entry name" value="ABHYDROLASE"/>
</dbReference>
<evidence type="ECO:0000256" key="11">
    <source>
        <dbReference type="ARBA" id="ARBA00048919"/>
    </source>
</evidence>
<evidence type="ECO:0000256" key="9">
    <source>
        <dbReference type="ARBA" id="ARBA00048504"/>
    </source>
</evidence>
<dbReference type="InterPro" id="IPR000639">
    <property type="entry name" value="Epox_hydrolase-like"/>
</dbReference>
<dbReference type="Gene3D" id="3.40.50.1820">
    <property type="entry name" value="alpha/beta hydrolase"/>
    <property type="match status" value="1"/>
</dbReference>
<comment type="similarity">
    <text evidence="1">Belongs to the AB hydrolase superfamily.</text>
</comment>
<comment type="catalytic activity">
    <reaction evidence="9">
        <text>1,2-didecanoylglycerol + H2O = decanoylglycerol + decanoate + H(+)</text>
        <dbReference type="Rhea" id="RHEA:48596"/>
        <dbReference type="ChEBI" id="CHEBI:11152"/>
        <dbReference type="ChEBI" id="CHEBI:15377"/>
        <dbReference type="ChEBI" id="CHEBI:15378"/>
        <dbReference type="ChEBI" id="CHEBI:27689"/>
        <dbReference type="ChEBI" id="CHEBI:90605"/>
    </reaction>
</comment>
<evidence type="ECO:0000256" key="7">
    <source>
        <dbReference type="ARBA" id="ARBA00044064"/>
    </source>
</evidence>
<dbReference type="PANTHER" id="PTHR46118:SF4">
    <property type="entry name" value="PROTEIN ABHD11"/>
    <property type="match status" value="1"/>
</dbReference>
<comment type="catalytic activity">
    <reaction evidence="8">
        <text>1-octadecanoyl-2-(4Z,7Z,10Z,13Z,16Z,19Z-docosahexaenoyl)-sn-glycerol + H2O = 2-(4Z,7Z,10Z,13Z,16Z,19Z-docosahexaenoyl)-glycerol + octadecanoate + H(+)</text>
        <dbReference type="Rhea" id="RHEA:77107"/>
        <dbReference type="ChEBI" id="CHEBI:15377"/>
        <dbReference type="ChEBI" id="CHEBI:15378"/>
        <dbReference type="ChEBI" id="CHEBI:25629"/>
        <dbReference type="ChEBI" id="CHEBI:77129"/>
        <dbReference type="ChEBI" id="CHEBI:186738"/>
    </reaction>
</comment>
<evidence type="ECO:0000256" key="10">
    <source>
        <dbReference type="ARBA" id="ARBA00048513"/>
    </source>
</evidence>
<dbReference type="SUPFAM" id="SSF53474">
    <property type="entry name" value="alpha/beta-Hydrolases"/>
    <property type="match status" value="1"/>
</dbReference>
<proteinExistence type="evidence at transcript level"/>
<keyword evidence="2 13" id="KW-0378">Hydrolase</keyword>
<evidence type="ECO:0000256" key="6">
    <source>
        <dbReference type="ARBA" id="ARBA00043742"/>
    </source>
</evidence>
<protein>
    <recommendedName>
        <fullName evidence="7">sn-1-specific diacylglycerol lipase ABHD11</fullName>
        <ecNumber evidence="3">3.1.1.116</ecNumber>
    </recommendedName>
    <alternativeName>
        <fullName evidence="4">Alpha/beta hydrolase domain-containing protein 11</fullName>
    </alternativeName>
</protein>
<dbReference type="GO" id="GO:0052689">
    <property type="term" value="F:carboxylic ester hydrolase activity"/>
    <property type="evidence" value="ECO:0007669"/>
    <property type="project" value="TreeGrafter"/>
</dbReference>
<comment type="catalytic activity">
    <reaction evidence="5">
        <text>a 1,2-diacyl-sn-glycerol + H2O = a 2-acylglycerol + a fatty acid + H(+)</text>
        <dbReference type="Rhea" id="RHEA:33275"/>
        <dbReference type="ChEBI" id="CHEBI:15377"/>
        <dbReference type="ChEBI" id="CHEBI:15378"/>
        <dbReference type="ChEBI" id="CHEBI:17389"/>
        <dbReference type="ChEBI" id="CHEBI:17815"/>
        <dbReference type="ChEBI" id="CHEBI:28868"/>
        <dbReference type="EC" id="3.1.1.116"/>
    </reaction>
</comment>
<evidence type="ECO:0000256" key="5">
    <source>
        <dbReference type="ARBA" id="ARBA00043667"/>
    </source>
</evidence>
<dbReference type="AlphaFoldDB" id="C1BQY3"/>
<gene>
    <name evidence="13" type="primary">ABHDB</name>
</gene>
<dbReference type="InterPro" id="IPR029058">
    <property type="entry name" value="AB_hydrolase_fold"/>
</dbReference>
<evidence type="ECO:0000256" key="8">
    <source>
        <dbReference type="ARBA" id="ARBA00048283"/>
    </source>
</evidence>
<name>C1BQY3_CALRO</name>
<accession>C1BQY3</accession>
<comment type="catalytic activity">
    <reaction evidence="6">
        <text>a 1,3-diacyl-sn-glycerol + H2O = a 1-acyl-sn-glycerol + a fatty acid + H(+)</text>
        <dbReference type="Rhea" id="RHEA:38503"/>
        <dbReference type="ChEBI" id="CHEBI:15377"/>
        <dbReference type="ChEBI" id="CHEBI:15378"/>
        <dbReference type="ChEBI" id="CHEBI:28868"/>
        <dbReference type="ChEBI" id="CHEBI:64683"/>
        <dbReference type="ChEBI" id="CHEBI:77272"/>
    </reaction>
</comment>
<sequence>MSTSFVLRCSRLVKPKGGGFSTKRLASTTSVQLHYSDLKGRGDDSAVGSPIIIAHGMLGSSKNWTSLAKRINQETGRRIISIDARNHGESPHTDSISYVEMTQDLEDLIQTLDIPKASIIGHSMGGRTAMGLALTRPQLLDKLLVVDVSPVTSSESVVAISGMKQYFQGLLQVQLPEGSHNMAEVRKSVDAQLEPFVSDPGLRAWLAMNLYQRPDGLPGWRINIEAIAQGFERDLAFFPREWSRLETDVPTLFVGGGKSEYIRREDHDAIKTQFRSSDIVYVPGAGHWVHADRPNDFLELVIKFL</sequence>
<feature type="domain" description="AB hydrolase-1" evidence="12">
    <location>
        <begin position="50"/>
        <end position="294"/>
    </location>
</feature>